<dbReference type="Proteomes" id="UP000235611">
    <property type="component" value="Unassembled WGS sequence"/>
</dbReference>
<evidence type="ECO:0008006" key="3">
    <source>
        <dbReference type="Google" id="ProtNLM"/>
    </source>
</evidence>
<organism evidence="1 2">
    <name type="scientific">Vibrio breoganii</name>
    <dbReference type="NCBI Taxonomy" id="553239"/>
    <lineage>
        <taxon>Bacteria</taxon>
        <taxon>Pseudomonadati</taxon>
        <taxon>Pseudomonadota</taxon>
        <taxon>Gammaproteobacteria</taxon>
        <taxon>Vibrionales</taxon>
        <taxon>Vibrionaceae</taxon>
        <taxon>Vibrio</taxon>
    </lineage>
</organism>
<proteinExistence type="predicted"/>
<evidence type="ECO:0000313" key="1">
    <source>
        <dbReference type="EMBL" id="PMP05818.1"/>
    </source>
</evidence>
<accession>A0AAP8SV71</accession>
<dbReference type="EMBL" id="MDBO01000134">
    <property type="protein sequence ID" value="PMP05818.1"/>
    <property type="molecule type" value="Genomic_DNA"/>
</dbReference>
<sequence length="157" mass="17668">MKNKKVKKNVGRFAGLPIPLIMAKEYTKLSPLSKALLLELAAQYDGRNNGYLSLTRKDLKARGFNSPTSNQTSIEALIEKGFITKTIQGGIGSGVKHCSLYGINWQPSDERLYRPFQYPLEKGITKYREEVLDAEKVSVLIPRQKNQRADLRLINAS</sequence>
<protein>
    <recommendedName>
        <fullName evidence="3">Helix-turn-helix domain-containing protein</fullName>
    </recommendedName>
</protein>
<dbReference type="RefSeq" id="WP_102478191.1">
    <property type="nucleotide sequence ID" value="NZ_MDBO01000134.1"/>
</dbReference>
<comment type="caution">
    <text evidence="1">The sequence shown here is derived from an EMBL/GenBank/DDBJ whole genome shotgun (WGS) entry which is preliminary data.</text>
</comment>
<dbReference type="AlphaFoldDB" id="A0AAP8SV71"/>
<evidence type="ECO:0000313" key="2">
    <source>
        <dbReference type="Proteomes" id="UP000235611"/>
    </source>
</evidence>
<reference evidence="2" key="1">
    <citation type="submission" date="2016-07" db="EMBL/GenBank/DDBJ databases">
        <title>Nontailed viruses are major unrecognized killers of bacteria in the ocean.</title>
        <authorList>
            <person name="Kauffman K."/>
            <person name="Hussain F."/>
            <person name="Yang J."/>
            <person name="Arevalo P."/>
            <person name="Brown J."/>
            <person name="Cutler M."/>
            <person name="Kelly L."/>
            <person name="Polz M.F."/>
        </authorList>
    </citation>
    <scope>NUCLEOTIDE SEQUENCE [LARGE SCALE GENOMIC DNA]</scope>
    <source>
        <strain evidence="2">10N.222.49.A5</strain>
    </source>
</reference>
<gene>
    <name evidence="1" type="ORF">BCS93_18240</name>
</gene>
<name>A0AAP8SV71_9VIBR</name>